<reference evidence="2" key="1">
    <citation type="submission" date="2018-07" db="EMBL/GenBank/DDBJ databases">
        <authorList>
            <person name="Kim H."/>
        </authorList>
    </citation>
    <scope>NUCLEOTIDE SEQUENCE [LARGE SCALE GENOMIC DNA]</scope>
    <source>
        <strain evidence="2">F02</strain>
    </source>
</reference>
<accession>A0A345DB02</accession>
<dbReference type="RefSeq" id="WP_114562727.1">
    <property type="nucleotide sequence ID" value="NZ_CP031124.1"/>
</dbReference>
<sequence length="285" mass="31459">MRPNRLKHQAGRHALVDGIAFQLPVSSLRSPALMAAFSIDADKAAALLPGNELHPFRLWHRGLLVITVIDYRETNIGKYIEYSIAIACTHGANPAPRLLPAILMKTFGTGQYVFDLPVSTEISVKGGKGIWGMPKHQANLDFLIGDDWVSSQYDLDGQLAMRIDVATPKKAWLPVNTGAVNYCGFRGMLMASYIYFKGKMGFKMGKNAARLVIGDHPRLAALKNLDISEDALFAGFFPETAGVLDDHFECWFLSADAPPSTAMQGFESVIDLEQKQDWLEPPHRS</sequence>
<dbReference type="KEGG" id="hyf:DTO96_101271"/>
<dbReference type="OrthoDB" id="834556at2"/>
<dbReference type="InterPro" id="IPR023375">
    <property type="entry name" value="ADC_dom_sf"/>
</dbReference>
<evidence type="ECO:0000313" key="1">
    <source>
        <dbReference type="EMBL" id="AXF85540.1"/>
    </source>
</evidence>
<proteinExistence type="predicted"/>
<evidence type="ECO:0008006" key="3">
    <source>
        <dbReference type="Google" id="ProtNLM"/>
    </source>
</evidence>
<dbReference type="SUPFAM" id="SSF160104">
    <property type="entry name" value="Acetoacetate decarboxylase-like"/>
    <property type="match status" value="1"/>
</dbReference>
<keyword evidence="2" id="KW-1185">Reference proteome</keyword>
<dbReference type="Proteomes" id="UP000252182">
    <property type="component" value="Chromosome"/>
</dbReference>
<dbReference type="EMBL" id="CP031124">
    <property type="protein sequence ID" value="AXF85540.1"/>
    <property type="molecule type" value="Genomic_DNA"/>
</dbReference>
<dbReference type="Gene3D" id="2.40.400.10">
    <property type="entry name" value="Acetoacetate decarboxylase-like"/>
    <property type="match status" value="1"/>
</dbReference>
<dbReference type="InterPro" id="IPR010451">
    <property type="entry name" value="Acetoacetate_decarboxylase"/>
</dbReference>
<name>A0A345DB02_9BURK</name>
<organism evidence="1 2">
    <name type="scientific">Ephemeroptericola cinctiostellae</name>
    <dbReference type="NCBI Taxonomy" id="2268024"/>
    <lineage>
        <taxon>Bacteria</taxon>
        <taxon>Pseudomonadati</taxon>
        <taxon>Pseudomonadota</taxon>
        <taxon>Betaproteobacteria</taxon>
        <taxon>Burkholderiales</taxon>
        <taxon>Burkholderiaceae</taxon>
        <taxon>Ephemeroptericola</taxon>
    </lineage>
</organism>
<dbReference type="Pfam" id="PF06314">
    <property type="entry name" value="ADC"/>
    <property type="match status" value="1"/>
</dbReference>
<dbReference type="AlphaFoldDB" id="A0A345DB02"/>
<evidence type="ECO:0000313" key="2">
    <source>
        <dbReference type="Proteomes" id="UP000252182"/>
    </source>
</evidence>
<protein>
    <recommendedName>
        <fullName evidence="3">Acetoacetate decarboxylase</fullName>
    </recommendedName>
</protein>
<dbReference type="GO" id="GO:0016829">
    <property type="term" value="F:lyase activity"/>
    <property type="evidence" value="ECO:0007669"/>
    <property type="project" value="InterPro"/>
</dbReference>
<gene>
    <name evidence="1" type="ORF">DTO96_101271</name>
</gene>